<accession>A0A2S8EZL0</accession>
<protein>
    <submittedName>
        <fullName evidence="1">Uncharacterized protein</fullName>
    </submittedName>
</protein>
<dbReference type="AlphaFoldDB" id="A0A2S8EZL0"/>
<gene>
    <name evidence="1" type="ORF">C5Y96_23790</name>
</gene>
<evidence type="ECO:0000313" key="2">
    <source>
        <dbReference type="Proteomes" id="UP000240009"/>
    </source>
</evidence>
<dbReference type="Proteomes" id="UP000240009">
    <property type="component" value="Unassembled WGS sequence"/>
</dbReference>
<organism evidence="1 2">
    <name type="scientific">Blastopirellula marina</name>
    <dbReference type="NCBI Taxonomy" id="124"/>
    <lineage>
        <taxon>Bacteria</taxon>
        <taxon>Pseudomonadati</taxon>
        <taxon>Planctomycetota</taxon>
        <taxon>Planctomycetia</taxon>
        <taxon>Pirellulales</taxon>
        <taxon>Pirellulaceae</taxon>
        <taxon>Blastopirellula</taxon>
    </lineage>
</organism>
<name>A0A2S8EZL0_9BACT</name>
<sequence length="108" mass="12285">MQVPAQIDDADVVAFVKLDPTIHHDTGACRMFADGVRQTYFHGLAIATYDLDSFYLFFCDAQWETENDLFHDSVAEAMKDALRMYCVAKSHWTFLFEDLRPIGNAAAE</sequence>
<dbReference type="RefSeq" id="WP_105358658.1">
    <property type="nucleotide sequence ID" value="NZ_PUIA01000081.1"/>
</dbReference>
<proteinExistence type="predicted"/>
<reference evidence="1 2" key="1">
    <citation type="submission" date="2018-02" db="EMBL/GenBank/DDBJ databases">
        <title>Comparative genomes isolates from brazilian mangrove.</title>
        <authorList>
            <person name="Araujo J.E."/>
            <person name="Taketani R.G."/>
            <person name="Silva M.C.P."/>
            <person name="Loureco M.V."/>
            <person name="Andreote F.D."/>
        </authorList>
    </citation>
    <scope>NUCLEOTIDE SEQUENCE [LARGE SCALE GENOMIC DNA]</scope>
    <source>
        <strain evidence="1 2">HEX-2 MGV</strain>
    </source>
</reference>
<evidence type="ECO:0000313" key="1">
    <source>
        <dbReference type="EMBL" id="PQO25366.1"/>
    </source>
</evidence>
<dbReference type="OrthoDB" id="6402212at2"/>
<comment type="caution">
    <text evidence="1">The sequence shown here is derived from an EMBL/GenBank/DDBJ whole genome shotgun (WGS) entry which is preliminary data.</text>
</comment>
<dbReference type="EMBL" id="PUIA01000081">
    <property type="protein sequence ID" value="PQO25366.1"/>
    <property type="molecule type" value="Genomic_DNA"/>
</dbReference>